<dbReference type="OrthoDB" id="5243033at2"/>
<feature type="signal peptide" evidence="1">
    <location>
        <begin position="1"/>
        <end position="33"/>
    </location>
</feature>
<protein>
    <submittedName>
        <fullName evidence="2">Uncharacterized protein</fullName>
    </submittedName>
</protein>
<evidence type="ECO:0000313" key="3">
    <source>
        <dbReference type="Proteomes" id="UP000321805"/>
    </source>
</evidence>
<sequence length="389" mass="39980">MPPCTRPRVTRPVMRLAAAAAVLVLAGCGSAAAGHRTPAAQAAAHQAAGTATATSCPAAVAGELRTIAQRIYRQAAAGRNVVSARRRLARSQALARAVYAGDPAATMAALHPLLKNQIHRIRITRGVHLLADVGHSPAPAPVHGLIRDPAGHPVGRYVMSVTSDAAIAGITRTVTGADVVMGPHAHGTASFAATAYPSGPMRVALVIGQGAQVRCGATPAATRGEVVRSAGLRLLASETGGAQARRVLRHVATDRGFLHAVAANDPVALRAAIIRFFRQRTLHVVRIRAVAADGRLVGDVGGPYVLAPASRTLRTTSGHVLGRVTLSVQDDTGYIKLMHRFTGAGVVLRGPAGLVPGSVALHGPGLRTVHLTAPAFPSGRLAVALQLRG</sequence>
<dbReference type="EMBL" id="CP042430">
    <property type="protein sequence ID" value="QEC50343.1"/>
    <property type="molecule type" value="Genomic_DNA"/>
</dbReference>
<evidence type="ECO:0000256" key="1">
    <source>
        <dbReference type="SAM" id="SignalP"/>
    </source>
</evidence>
<dbReference type="KEGG" id="bsol:FSW04_24000"/>
<feature type="chain" id="PRO_5038591208" evidence="1">
    <location>
        <begin position="34"/>
        <end position="389"/>
    </location>
</feature>
<dbReference type="AlphaFoldDB" id="A0A5B8UAW3"/>
<keyword evidence="1" id="KW-0732">Signal</keyword>
<proteinExistence type="predicted"/>
<dbReference type="Proteomes" id="UP000321805">
    <property type="component" value="Chromosome"/>
</dbReference>
<organism evidence="2 3">
    <name type="scientific">Baekduia soli</name>
    <dbReference type="NCBI Taxonomy" id="496014"/>
    <lineage>
        <taxon>Bacteria</taxon>
        <taxon>Bacillati</taxon>
        <taxon>Actinomycetota</taxon>
        <taxon>Thermoleophilia</taxon>
        <taxon>Solirubrobacterales</taxon>
        <taxon>Baekduiaceae</taxon>
        <taxon>Baekduia</taxon>
    </lineage>
</organism>
<reference evidence="2 3" key="1">
    <citation type="journal article" date="2018" name="J. Microbiol.">
        <title>Baekduia soli gen. nov., sp. nov., a novel bacterium isolated from the soil of Baekdu Mountain and proposal of a novel family name, Baekduiaceae fam. nov.</title>
        <authorList>
            <person name="An D.S."/>
            <person name="Siddiqi M.Z."/>
            <person name="Kim K.H."/>
            <person name="Yu H.S."/>
            <person name="Im W.T."/>
        </authorList>
    </citation>
    <scope>NUCLEOTIDE SEQUENCE [LARGE SCALE GENOMIC DNA]</scope>
    <source>
        <strain evidence="2 3">BR7-21</strain>
    </source>
</reference>
<dbReference type="PROSITE" id="PS51257">
    <property type="entry name" value="PROKAR_LIPOPROTEIN"/>
    <property type="match status" value="1"/>
</dbReference>
<accession>A0A5B8UAW3</accession>
<name>A0A5B8UAW3_9ACTN</name>
<keyword evidence="3" id="KW-1185">Reference proteome</keyword>
<dbReference type="RefSeq" id="WP_146922871.1">
    <property type="nucleotide sequence ID" value="NZ_CP042430.1"/>
</dbReference>
<gene>
    <name evidence="2" type="ORF">FSW04_24000</name>
</gene>
<evidence type="ECO:0000313" key="2">
    <source>
        <dbReference type="EMBL" id="QEC50343.1"/>
    </source>
</evidence>